<evidence type="ECO:0000313" key="8">
    <source>
        <dbReference type="EMBL" id="JAG98230.1"/>
    </source>
</evidence>
<name>A0A0D6R8I2_ARACU</name>
<evidence type="ECO:0000256" key="2">
    <source>
        <dbReference type="ARBA" id="ARBA00010271"/>
    </source>
</evidence>
<evidence type="ECO:0000256" key="1">
    <source>
        <dbReference type="ARBA" id="ARBA00004323"/>
    </source>
</evidence>
<evidence type="ECO:0000256" key="6">
    <source>
        <dbReference type="SAM" id="SignalP"/>
    </source>
</evidence>
<accession>A0A0D6R8I2</accession>
<dbReference type="GO" id="GO:0016757">
    <property type="term" value="F:glycosyltransferase activity"/>
    <property type="evidence" value="ECO:0007669"/>
    <property type="project" value="UniProtKB-KW"/>
</dbReference>
<dbReference type="InterPro" id="IPR004263">
    <property type="entry name" value="Exostosin"/>
</dbReference>
<keyword evidence="3" id="KW-0328">Glycosyltransferase</keyword>
<proteinExistence type="inferred from homology"/>
<keyword evidence="3" id="KW-0808">Transferase</keyword>
<evidence type="ECO:0000256" key="5">
    <source>
        <dbReference type="ARBA" id="ARBA00023034"/>
    </source>
</evidence>
<dbReference type="PANTHER" id="PTHR11062:SF48">
    <property type="entry name" value="OJ1485_B09.5 PROTEIN"/>
    <property type="match status" value="1"/>
</dbReference>
<dbReference type="AlphaFoldDB" id="A0A0D6R8I2"/>
<comment type="similarity">
    <text evidence="2">Belongs to the glycosyltransferase 47 family.</text>
</comment>
<dbReference type="GO" id="GO:0000139">
    <property type="term" value="C:Golgi membrane"/>
    <property type="evidence" value="ECO:0007669"/>
    <property type="project" value="UniProtKB-SubCell"/>
</dbReference>
<feature type="chain" id="PRO_5002311820" description="Exostosin GT47 domain-containing protein" evidence="6">
    <location>
        <begin position="36"/>
        <end position="447"/>
    </location>
</feature>
<dbReference type="EMBL" id="GCKF01027283">
    <property type="protein sequence ID" value="JAG98230.1"/>
    <property type="molecule type" value="Transcribed_RNA"/>
</dbReference>
<organism evidence="8">
    <name type="scientific">Araucaria cunninghamii</name>
    <name type="common">Hoop pine</name>
    <name type="synonym">Moreton Bay pine</name>
    <dbReference type="NCBI Taxonomy" id="56994"/>
    <lineage>
        <taxon>Eukaryota</taxon>
        <taxon>Viridiplantae</taxon>
        <taxon>Streptophyta</taxon>
        <taxon>Embryophyta</taxon>
        <taxon>Tracheophyta</taxon>
        <taxon>Spermatophyta</taxon>
        <taxon>Pinopsida</taxon>
        <taxon>Pinidae</taxon>
        <taxon>Conifers II</taxon>
        <taxon>Araucariales</taxon>
        <taxon>Araucariaceae</taxon>
        <taxon>Araucaria</taxon>
    </lineage>
</organism>
<evidence type="ECO:0000256" key="4">
    <source>
        <dbReference type="ARBA" id="ARBA00022968"/>
    </source>
</evidence>
<sequence>MFGGLTAKPLPCLCILSLLTLSLFLITLDLKGCFSTEPSNFSYSSLIKHYTPPNYRASNVAKCELPLKVYMYDWPRRFNLGMLKRNSSDPNLPWPSSKIPPWPQKSGLKKQHSVEYWMMVYLLDQHSGDEEERAAVRVKDPDQADVYFVPFFASLSFNIHGQTMRDPETEFDRQLQIEVIEMLKKSKSWQRSGGRDHVIVIHHPNAFRFLRNEVNASIFVVSDFARYPRSVSSLAKDVVAPYVHVVDTYKNDDSLDPFESRRTLLFFRGRVRRKDEGIVRLKLAKILANHKSVIVEDSIATNEGFQATKEGMRSSRFCLHPAGDTPSSCRLFDAIVSHCVPVIVSDHIELPYEDEIDYQEFCLFFSVDEALRPGYLVEQLDKFPKERWLKLWMKLKEVAYHFEYQYPQKKDDAVDMLWKQIHRKLPTVNLAIHRTKRLKIPDWWRRL</sequence>
<dbReference type="InterPro" id="IPR040911">
    <property type="entry name" value="Exostosin_GT47"/>
</dbReference>
<feature type="domain" description="Exostosin GT47" evidence="7">
    <location>
        <begin position="66"/>
        <end position="379"/>
    </location>
</feature>
<protein>
    <recommendedName>
        <fullName evidence="7">Exostosin GT47 domain-containing protein</fullName>
    </recommendedName>
</protein>
<keyword evidence="6" id="KW-0732">Signal</keyword>
<dbReference type="PANTHER" id="PTHR11062">
    <property type="entry name" value="EXOSTOSIN HEPARAN SULFATE GLYCOSYLTRANSFERASE -RELATED"/>
    <property type="match status" value="1"/>
</dbReference>
<evidence type="ECO:0000259" key="7">
    <source>
        <dbReference type="Pfam" id="PF03016"/>
    </source>
</evidence>
<reference evidence="8" key="1">
    <citation type="submission" date="2015-03" db="EMBL/GenBank/DDBJ databases">
        <title>A transcriptome of Araucaria cunninghamii, an australian fine timber species.</title>
        <authorList>
            <person name="Jing Yi C.J.Y."/>
            <person name="Yin San L.Y.S."/>
            <person name="Abdul Karim S.S."/>
            <person name="Wan Azmi N.N."/>
            <person name="Hercus R.R."/>
            <person name="Croft L.L."/>
        </authorList>
    </citation>
    <scope>NUCLEOTIDE SEQUENCE</scope>
    <source>
        <strain evidence="8">MI0301</strain>
        <tissue evidence="8">Leaf</tissue>
    </source>
</reference>
<evidence type="ECO:0000256" key="3">
    <source>
        <dbReference type="ARBA" id="ARBA00022676"/>
    </source>
</evidence>
<keyword evidence="4" id="KW-0812">Transmembrane</keyword>
<keyword evidence="4" id="KW-0735">Signal-anchor</keyword>
<comment type="subcellular location">
    <subcellularLocation>
        <location evidence="1">Golgi apparatus membrane</location>
        <topology evidence="1">Single-pass type II membrane protein</topology>
    </subcellularLocation>
</comment>
<keyword evidence="5" id="KW-0333">Golgi apparatus</keyword>
<dbReference type="Pfam" id="PF03016">
    <property type="entry name" value="Exostosin_GT47"/>
    <property type="match status" value="1"/>
</dbReference>
<feature type="signal peptide" evidence="6">
    <location>
        <begin position="1"/>
        <end position="35"/>
    </location>
</feature>